<evidence type="ECO:0000313" key="3">
    <source>
        <dbReference type="Proteomes" id="UP000055590"/>
    </source>
</evidence>
<feature type="transmembrane region" description="Helical" evidence="1">
    <location>
        <begin position="106"/>
        <end position="129"/>
    </location>
</feature>
<dbReference type="EMBL" id="CP012332">
    <property type="protein sequence ID" value="AKU93265.1"/>
    <property type="molecule type" value="Genomic_DNA"/>
</dbReference>
<reference evidence="2 3" key="1">
    <citation type="submission" date="2015-08" db="EMBL/GenBank/DDBJ databases">
        <authorList>
            <person name="Babu N.S."/>
            <person name="Beckwith C.J."/>
            <person name="Beseler K.G."/>
            <person name="Brison A."/>
            <person name="Carone J.V."/>
            <person name="Caskin T.P."/>
            <person name="Diamond M."/>
            <person name="Durham M.E."/>
            <person name="Foxe J.M."/>
            <person name="Go M."/>
            <person name="Henderson B.A."/>
            <person name="Jones I.B."/>
            <person name="McGettigan J.A."/>
            <person name="Micheletti S.J."/>
            <person name="Nasrallah M.E."/>
            <person name="Ortiz D."/>
            <person name="Piller C.R."/>
            <person name="Privatt S.R."/>
            <person name="Schneider S.L."/>
            <person name="Sharp S."/>
            <person name="Smith T.C."/>
            <person name="Stanton J.D."/>
            <person name="Ullery H.E."/>
            <person name="Wilson R.J."/>
            <person name="Serrano M.G."/>
            <person name="Buck G."/>
            <person name="Lee V."/>
            <person name="Wang Y."/>
            <person name="Carvalho R."/>
            <person name="Voegtly L."/>
            <person name="Shi R."/>
            <person name="Duckworth R."/>
            <person name="Johnson A."/>
            <person name="Loviza R."/>
            <person name="Walstead R."/>
            <person name="Shah Z."/>
            <person name="Kiflezghi M."/>
            <person name="Wade K."/>
            <person name="Ball S.L."/>
            <person name="Bradley K.W."/>
            <person name="Asai D.J."/>
            <person name="Bowman C.A."/>
            <person name="Russell D.A."/>
            <person name="Pope W.H."/>
            <person name="Jacobs-Sera D."/>
            <person name="Hendrix R.W."/>
            <person name="Hatfull G.F."/>
        </authorList>
    </citation>
    <scope>NUCLEOTIDE SEQUENCE [LARGE SCALE GENOMIC DNA]</scope>
    <source>
        <strain evidence="2 3">DSM 27710</strain>
    </source>
</reference>
<feature type="transmembrane region" description="Helical" evidence="1">
    <location>
        <begin position="141"/>
        <end position="161"/>
    </location>
</feature>
<keyword evidence="1" id="KW-1133">Transmembrane helix</keyword>
<accession>A0A0K1PIB7</accession>
<organism evidence="2 3">
    <name type="scientific">Vulgatibacter incomptus</name>
    <dbReference type="NCBI Taxonomy" id="1391653"/>
    <lineage>
        <taxon>Bacteria</taxon>
        <taxon>Pseudomonadati</taxon>
        <taxon>Myxococcota</taxon>
        <taxon>Myxococcia</taxon>
        <taxon>Myxococcales</taxon>
        <taxon>Cystobacterineae</taxon>
        <taxon>Vulgatibacteraceae</taxon>
        <taxon>Vulgatibacter</taxon>
    </lineage>
</organism>
<proteinExistence type="predicted"/>
<protein>
    <recommendedName>
        <fullName evidence="4">DUF2254 domain-containing protein</fullName>
    </recommendedName>
</protein>
<keyword evidence="3" id="KW-1185">Reference proteome</keyword>
<keyword evidence="1" id="KW-0472">Membrane</keyword>
<name>A0A0K1PIB7_9BACT</name>
<feature type="transmembrane region" description="Helical" evidence="1">
    <location>
        <begin position="21"/>
        <end position="42"/>
    </location>
</feature>
<dbReference type="STRING" id="1391653.AKJ08_3652"/>
<dbReference type="Pfam" id="PF10011">
    <property type="entry name" value="DUF2254"/>
    <property type="match status" value="1"/>
</dbReference>
<evidence type="ECO:0000256" key="1">
    <source>
        <dbReference type="SAM" id="Phobius"/>
    </source>
</evidence>
<gene>
    <name evidence="2" type="ORF">AKJ08_3652</name>
</gene>
<evidence type="ECO:0000313" key="2">
    <source>
        <dbReference type="EMBL" id="AKU93265.1"/>
    </source>
</evidence>
<dbReference type="KEGG" id="vin:AKJ08_3652"/>
<dbReference type="RefSeq" id="WP_050727312.1">
    <property type="nucleotide sequence ID" value="NZ_CP012332.1"/>
</dbReference>
<dbReference type="AlphaFoldDB" id="A0A0K1PIB7"/>
<dbReference type="Proteomes" id="UP000055590">
    <property type="component" value="Chromosome"/>
</dbReference>
<feature type="transmembrane region" description="Helical" evidence="1">
    <location>
        <begin position="62"/>
        <end position="86"/>
    </location>
</feature>
<evidence type="ECO:0008006" key="4">
    <source>
        <dbReference type="Google" id="ProtNLM"/>
    </source>
</evidence>
<sequence length="446" mass="47693">MRLRPRLRVLRNRSRESPWTLSILGSLIGLVLGFLLGAETGAHIPHILIGVALGTTLEQARTIFIAILAVEITALSIVFSLSLLAVQSAAAQYSPRLISSYLRDPAGRTVLPTFVTTCVFCVVASARIGLSDELGVAPRPALTLAIVLIFASGAALLVELARTILVIRIESVAIWVTRRTRKTIRAMAHLRGERSGTPVPVSATATPLRAQGSGYVMGVDDEILLSSAKKHGLRVWIERAIGEGIVEGSVVGWAEPIGPGAAVSEERAAALADAVLLDRWRDQDTDVSLGLRQLVDVAVRALSAAVNDPYSAIVAIDHLSELLVDLAGRKLGDRVLRDDDGRPRVVIREPSFGDYLFLATDEISRYGAAEPTVAVRLLRMAEEAGEAASSDADKQSAAAITERILYLSEAATTGGSGLERVRAATMEARRKILEKTTPGPRSKLCL</sequence>
<keyword evidence="1" id="KW-0812">Transmembrane</keyword>
<dbReference type="InterPro" id="IPR018723">
    <property type="entry name" value="DUF2254_membrane"/>
</dbReference>